<accession>A0AAV4HRT7</accession>
<feature type="domain" description="Apextrin C-terminal" evidence="2">
    <location>
        <begin position="344"/>
        <end position="550"/>
    </location>
</feature>
<dbReference type="InterPro" id="IPR031569">
    <property type="entry name" value="ApeC"/>
</dbReference>
<evidence type="ECO:0000259" key="2">
    <source>
        <dbReference type="Pfam" id="PF16977"/>
    </source>
</evidence>
<sequence>MVLHQLSLLASLLVLHRGLTLPVPGVSDPRLPLQLTVTPALVNRYSAKKMSLRCEHNPRVPTELVEIFRIRIFKQSTSGWDLVAEQRDSLTRPTVTGSSTAALANVQGEISDAFLQVSWDTLGPDCFGVFKCNVIGSDSNADAVIEKSATLEVSEFKNFIHHLIGLSRDTQDKMKEMENFTDTEIARLNSGFRRLIQSVKTNQSAFDSRLDSLEDRITQRAISTESEMSQLKNKVKSNKDAVVALRTDQYFHKLKLDRIESDQIATKDRVANLISNRLKQMTSYGTGNQSDVETKLESLTNQDISTSIEIFNLKKSVDAIHTNQSAVDDLLFRLESLFKRLNRWPSGSYALLQPKTGCPVDLAFYGGNRAYLKIHAEMVGSDLWHSHSSAFSGNTISGFPGNVVTLEFCEVTAQFSSVNWPQGSFCINKLLSKSCPMGFTDGYIRFDSENINHVGIGRNNVAYRNFEPWLYFCCQNTSSTDVPMQLPTHSPFFLYRYGGVCQAVQGMSVSEEYVRIDTDNTSPNRNSLYGRHPDIDQPGSSAVKLNLCYYT</sequence>
<dbReference type="AlphaFoldDB" id="A0AAV4HRT7"/>
<dbReference type="Pfam" id="PF16977">
    <property type="entry name" value="ApeC"/>
    <property type="match status" value="1"/>
</dbReference>
<evidence type="ECO:0000256" key="1">
    <source>
        <dbReference type="SAM" id="SignalP"/>
    </source>
</evidence>
<reference evidence="3 4" key="1">
    <citation type="journal article" date="2021" name="Elife">
        <title>Chloroplast acquisition without the gene transfer in kleptoplastic sea slugs, Plakobranchus ocellatus.</title>
        <authorList>
            <person name="Maeda T."/>
            <person name="Takahashi S."/>
            <person name="Yoshida T."/>
            <person name="Shimamura S."/>
            <person name="Takaki Y."/>
            <person name="Nagai Y."/>
            <person name="Toyoda A."/>
            <person name="Suzuki Y."/>
            <person name="Arimoto A."/>
            <person name="Ishii H."/>
            <person name="Satoh N."/>
            <person name="Nishiyama T."/>
            <person name="Hasebe M."/>
            <person name="Maruyama T."/>
            <person name="Minagawa J."/>
            <person name="Obokata J."/>
            <person name="Shigenobu S."/>
        </authorList>
    </citation>
    <scope>NUCLEOTIDE SEQUENCE [LARGE SCALE GENOMIC DNA]</scope>
</reference>
<feature type="signal peptide" evidence="1">
    <location>
        <begin position="1"/>
        <end position="20"/>
    </location>
</feature>
<evidence type="ECO:0000313" key="3">
    <source>
        <dbReference type="EMBL" id="GFS00619.1"/>
    </source>
</evidence>
<evidence type="ECO:0000313" key="4">
    <source>
        <dbReference type="Proteomes" id="UP000762676"/>
    </source>
</evidence>
<gene>
    <name evidence="3" type="ORF">ElyMa_004560100</name>
</gene>
<organism evidence="3 4">
    <name type="scientific">Elysia marginata</name>
    <dbReference type="NCBI Taxonomy" id="1093978"/>
    <lineage>
        <taxon>Eukaryota</taxon>
        <taxon>Metazoa</taxon>
        <taxon>Spiralia</taxon>
        <taxon>Lophotrochozoa</taxon>
        <taxon>Mollusca</taxon>
        <taxon>Gastropoda</taxon>
        <taxon>Heterobranchia</taxon>
        <taxon>Euthyneura</taxon>
        <taxon>Panpulmonata</taxon>
        <taxon>Sacoglossa</taxon>
        <taxon>Placobranchoidea</taxon>
        <taxon>Plakobranchidae</taxon>
        <taxon>Elysia</taxon>
    </lineage>
</organism>
<feature type="chain" id="PRO_5043808654" evidence="1">
    <location>
        <begin position="21"/>
        <end position="551"/>
    </location>
</feature>
<dbReference type="PANTHER" id="PTHR19324:SF33">
    <property type="entry name" value="MUCIN-5AC"/>
    <property type="match status" value="1"/>
</dbReference>
<proteinExistence type="predicted"/>
<protein>
    <submittedName>
        <fullName evidence="3">Apextrin</fullName>
    </submittedName>
</protein>
<keyword evidence="4" id="KW-1185">Reference proteome</keyword>
<keyword evidence="1" id="KW-0732">Signal</keyword>
<name>A0AAV4HRT7_9GAST</name>
<dbReference type="PANTHER" id="PTHR19324">
    <property type="entry name" value="PERFORIN-LIKE PROTEIN 1"/>
    <property type="match status" value="1"/>
</dbReference>
<dbReference type="EMBL" id="BMAT01009182">
    <property type="protein sequence ID" value="GFS00619.1"/>
    <property type="molecule type" value="Genomic_DNA"/>
</dbReference>
<comment type="caution">
    <text evidence="3">The sequence shown here is derived from an EMBL/GenBank/DDBJ whole genome shotgun (WGS) entry which is preliminary data.</text>
</comment>
<dbReference type="Proteomes" id="UP000762676">
    <property type="component" value="Unassembled WGS sequence"/>
</dbReference>